<evidence type="ECO:0000256" key="2">
    <source>
        <dbReference type="ARBA" id="ARBA00022833"/>
    </source>
</evidence>
<proteinExistence type="inferred from homology"/>
<comment type="similarity">
    <text evidence="4">Belongs to the zinc-containing alcohol dehydrogenase family.</text>
</comment>
<dbReference type="SMART" id="SM00829">
    <property type="entry name" value="PKS_ER"/>
    <property type="match status" value="1"/>
</dbReference>
<dbReference type="InterPro" id="IPR013154">
    <property type="entry name" value="ADH-like_N"/>
</dbReference>
<keyword evidence="2 4" id="KW-0862">Zinc</keyword>
<dbReference type="InterPro" id="IPR011032">
    <property type="entry name" value="GroES-like_sf"/>
</dbReference>
<dbReference type="Pfam" id="PF08240">
    <property type="entry name" value="ADH_N"/>
    <property type="match status" value="1"/>
</dbReference>
<dbReference type="InterPro" id="IPR020843">
    <property type="entry name" value="ER"/>
</dbReference>
<reference evidence="6" key="1">
    <citation type="submission" date="2020-01" db="EMBL/GenBank/DDBJ databases">
        <authorList>
            <person name="Rat A."/>
        </authorList>
    </citation>
    <scope>NUCLEOTIDE SEQUENCE</scope>
    <source>
        <strain evidence="6">LMG 31231</strain>
    </source>
</reference>
<evidence type="ECO:0000313" key="7">
    <source>
        <dbReference type="Proteomes" id="UP001138751"/>
    </source>
</evidence>
<dbReference type="PANTHER" id="PTHR43401">
    <property type="entry name" value="L-THREONINE 3-DEHYDROGENASE"/>
    <property type="match status" value="1"/>
</dbReference>
<keyword evidence="7" id="KW-1185">Reference proteome</keyword>
<accession>A0A9X9WX80</accession>
<dbReference type="InterPro" id="IPR036291">
    <property type="entry name" value="NAD(P)-bd_dom_sf"/>
</dbReference>
<dbReference type="EMBL" id="JAAEDM010000025">
    <property type="protein sequence ID" value="MBR0671759.1"/>
    <property type="molecule type" value="Genomic_DNA"/>
</dbReference>
<sequence length="355" mass="36615">MTMQNEGTMLALRKAGPNPGLELSRVPMPAAPGEDEVIIEVAAAGVCGSDLHIEEWTSAYEFLTPHLPLTLGHEFSGRVSAIGPGVTGWKIGDAVAVKPSKACGGCPACRDSRPDDCSRRAALGIHKDGGFAPYVCAPVSQLLPLPDTLDPVLGALAEPLAVSGAAVEAGGVGPGDRVLVLGPGTIGQGAALLARRAGAAEVVIVGVNDGPRFAALAAMGFDKLVDLAEPGGKERLAELAGDGFDIAIEAAGAEAAVKTALTSLRLKGVMVAVGIHPEPPRTDLTMVARRQLQIRGSARGRHEVWVDVVNALATEPELFSHMVTHRMPLNQAAEAIEIGHRREASKILLLPGASA</sequence>
<dbReference type="GO" id="GO:0008270">
    <property type="term" value="F:zinc ion binding"/>
    <property type="evidence" value="ECO:0007669"/>
    <property type="project" value="InterPro"/>
</dbReference>
<name>A0A9X9WX80_9PROT</name>
<evidence type="ECO:0000259" key="5">
    <source>
        <dbReference type="SMART" id="SM00829"/>
    </source>
</evidence>
<comment type="caution">
    <text evidence="6">The sequence shown here is derived from an EMBL/GenBank/DDBJ whole genome shotgun (WGS) entry which is preliminary data.</text>
</comment>
<dbReference type="Gene3D" id="3.90.180.10">
    <property type="entry name" value="Medium-chain alcohol dehydrogenases, catalytic domain"/>
    <property type="match status" value="1"/>
</dbReference>
<evidence type="ECO:0000313" key="6">
    <source>
        <dbReference type="EMBL" id="MBR0671759.1"/>
    </source>
</evidence>
<dbReference type="InterPro" id="IPR013149">
    <property type="entry name" value="ADH-like_C"/>
</dbReference>
<evidence type="ECO:0000256" key="1">
    <source>
        <dbReference type="ARBA" id="ARBA00022723"/>
    </source>
</evidence>
<evidence type="ECO:0000256" key="3">
    <source>
        <dbReference type="ARBA" id="ARBA00023002"/>
    </source>
</evidence>
<dbReference type="AlphaFoldDB" id="A0A9X9WX80"/>
<gene>
    <name evidence="6" type="ORF">GXW76_11315</name>
</gene>
<reference evidence="6" key="2">
    <citation type="journal article" date="2021" name="Syst. Appl. Microbiol.">
        <title>Roseomonas hellenica sp. nov., isolated from roots of wild-growing Alkanna tinctoria.</title>
        <authorList>
            <person name="Rat A."/>
            <person name="Naranjo H.D."/>
            <person name="Lebbe L."/>
            <person name="Cnockaert M."/>
            <person name="Krigas N."/>
            <person name="Grigoriadou K."/>
            <person name="Maloupa E."/>
            <person name="Willems A."/>
        </authorList>
    </citation>
    <scope>NUCLEOTIDE SEQUENCE</scope>
    <source>
        <strain evidence="6">LMG 31231</strain>
    </source>
</reference>
<dbReference type="Pfam" id="PF00107">
    <property type="entry name" value="ADH_zinc_N"/>
    <property type="match status" value="1"/>
</dbReference>
<dbReference type="SUPFAM" id="SSF50129">
    <property type="entry name" value="GroES-like"/>
    <property type="match status" value="1"/>
</dbReference>
<organism evidence="6 7">
    <name type="scientific">Neoroseomonas soli</name>
    <dbReference type="NCBI Taxonomy" id="1081025"/>
    <lineage>
        <taxon>Bacteria</taxon>
        <taxon>Pseudomonadati</taxon>
        <taxon>Pseudomonadota</taxon>
        <taxon>Alphaproteobacteria</taxon>
        <taxon>Acetobacterales</taxon>
        <taxon>Acetobacteraceae</taxon>
        <taxon>Neoroseomonas</taxon>
    </lineage>
</organism>
<dbReference type="Gene3D" id="3.40.50.720">
    <property type="entry name" value="NAD(P)-binding Rossmann-like Domain"/>
    <property type="match status" value="1"/>
</dbReference>
<keyword evidence="3" id="KW-0560">Oxidoreductase</keyword>
<dbReference type="InterPro" id="IPR002328">
    <property type="entry name" value="ADH_Zn_CS"/>
</dbReference>
<dbReference type="SUPFAM" id="SSF51735">
    <property type="entry name" value="NAD(P)-binding Rossmann-fold domains"/>
    <property type="match status" value="1"/>
</dbReference>
<feature type="domain" description="Enoyl reductase (ER)" evidence="5">
    <location>
        <begin position="16"/>
        <end position="349"/>
    </location>
</feature>
<dbReference type="InterPro" id="IPR050129">
    <property type="entry name" value="Zn_alcohol_dh"/>
</dbReference>
<evidence type="ECO:0000256" key="4">
    <source>
        <dbReference type="RuleBase" id="RU361277"/>
    </source>
</evidence>
<dbReference type="GO" id="GO:0016616">
    <property type="term" value="F:oxidoreductase activity, acting on the CH-OH group of donors, NAD or NADP as acceptor"/>
    <property type="evidence" value="ECO:0007669"/>
    <property type="project" value="UniProtKB-ARBA"/>
</dbReference>
<protein>
    <submittedName>
        <fullName evidence="6">Alcohol dehydrogenase catalytic domain-containing protein</fullName>
    </submittedName>
</protein>
<dbReference type="PANTHER" id="PTHR43401:SF2">
    <property type="entry name" value="L-THREONINE 3-DEHYDROGENASE"/>
    <property type="match status" value="1"/>
</dbReference>
<keyword evidence="1 4" id="KW-0479">Metal-binding</keyword>
<comment type="cofactor">
    <cofactor evidence="4">
        <name>Zn(2+)</name>
        <dbReference type="ChEBI" id="CHEBI:29105"/>
    </cofactor>
</comment>
<dbReference type="PROSITE" id="PS00059">
    <property type="entry name" value="ADH_ZINC"/>
    <property type="match status" value="1"/>
</dbReference>
<dbReference type="Proteomes" id="UP001138751">
    <property type="component" value="Unassembled WGS sequence"/>
</dbReference>
<dbReference type="RefSeq" id="WP_211862134.1">
    <property type="nucleotide sequence ID" value="NZ_JAAEDM010000025.1"/>
</dbReference>